<feature type="signal peptide" evidence="2">
    <location>
        <begin position="1"/>
        <end position="20"/>
    </location>
</feature>
<feature type="region of interest" description="Disordered" evidence="1">
    <location>
        <begin position="23"/>
        <end position="48"/>
    </location>
</feature>
<evidence type="ECO:0000256" key="1">
    <source>
        <dbReference type="SAM" id="MobiDB-lite"/>
    </source>
</evidence>
<protein>
    <recommendedName>
        <fullName evidence="5">Lipoprotein</fullName>
    </recommendedName>
</protein>
<dbReference type="AlphaFoldDB" id="A0A845GNB7"/>
<feature type="compositionally biased region" description="Low complexity" evidence="1">
    <location>
        <begin position="39"/>
        <end position="48"/>
    </location>
</feature>
<dbReference type="RefSeq" id="WP_161084871.1">
    <property type="nucleotide sequence ID" value="NZ_WWCX01000032.1"/>
</dbReference>
<evidence type="ECO:0008006" key="5">
    <source>
        <dbReference type="Google" id="ProtNLM"/>
    </source>
</evidence>
<organism evidence="3 4">
    <name type="scientific">Duganella vulcania</name>
    <dbReference type="NCBI Taxonomy" id="2692166"/>
    <lineage>
        <taxon>Bacteria</taxon>
        <taxon>Pseudomonadati</taxon>
        <taxon>Pseudomonadota</taxon>
        <taxon>Betaproteobacteria</taxon>
        <taxon>Burkholderiales</taxon>
        <taxon>Oxalobacteraceae</taxon>
        <taxon>Telluria group</taxon>
        <taxon>Duganella</taxon>
    </lineage>
</organism>
<reference evidence="3" key="1">
    <citation type="submission" date="2019-12" db="EMBL/GenBank/DDBJ databases">
        <title>Novel species isolated from a subtropical stream in China.</title>
        <authorList>
            <person name="Lu H."/>
        </authorList>
    </citation>
    <scope>NUCLEOTIDE SEQUENCE [LARGE SCALE GENOMIC DNA]</scope>
    <source>
        <strain evidence="3">FT81W</strain>
    </source>
</reference>
<name>A0A845GNB7_9BURK</name>
<dbReference type="EMBL" id="WWCX01000032">
    <property type="protein sequence ID" value="MYM95774.1"/>
    <property type="molecule type" value="Genomic_DNA"/>
</dbReference>
<gene>
    <name evidence="3" type="ORF">GTP90_18090</name>
</gene>
<dbReference type="PROSITE" id="PS51257">
    <property type="entry name" value="PROKAR_LIPOPROTEIN"/>
    <property type="match status" value="1"/>
</dbReference>
<evidence type="ECO:0000313" key="4">
    <source>
        <dbReference type="Proteomes" id="UP000447355"/>
    </source>
</evidence>
<feature type="chain" id="PRO_5032483672" description="Lipoprotein" evidence="2">
    <location>
        <begin position="21"/>
        <end position="305"/>
    </location>
</feature>
<comment type="caution">
    <text evidence="3">The sequence shown here is derived from an EMBL/GenBank/DDBJ whole genome shotgun (WGS) entry which is preliminary data.</text>
</comment>
<keyword evidence="2" id="KW-0732">Signal</keyword>
<proteinExistence type="predicted"/>
<sequence length="305" mass="31796">MPLKSFAAPLLATAMLSGLAGCSRQPSAPVAPAKPPASAPAGSAPAAAAAAPHPASDYAPLMQVVFGPAYRAAQEDAVTDLPDPDQPGRKLHLALSAVDMQALPSGDTVLVVSGQHANAAGDADSAHVDSGYLSLYLLRQEGRQWKLVRRHDNVASLGSSGNIGELRWIELADGKPGIAMLHGGVWQGYAITLLSLFDPAAAEVRDLAGAIPVQSDNEGGCGPSTRKCWQAEAAWRFAPAATPGGYDDLVLTFSGEERTARSAPASPGQNEDVERDVRPFNGSARYVYERGAYRLREGVNPVPGI</sequence>
<dbReference type="Proteomes" id="UP000447355">
    <property type="component" value="Unassembled WGS sequence"/>
</dbReference>
<evidence type="ECO:0000256" key="2">
    <source>
        <dbReference type="SAM" id="SignalP"/>
    </source>
</evidence>
<evidence type="ECO:0000313" key="3">
    <source>
        <dbReference type="EMBL" id="MYM95774.1"/>
    </source>
</evidence>
<accession>A0A845GNB7</accession>